<dbReference type="SMART" id="SM00465">
    <property type="entry name" value="GIYc"/>
    <property type="match status" value="1"/>
</dbReference>
<accession>A0A917A0V7</accession>
<proteinExistence type="inferred from homology"/>
<dbReference type="SUPFAM" id="SSF82771">
    <property type="entry name" value="GIY-YIG endonuclease"/>
    <property type="match status" value="1"/>
</dbReference>
<feature type="compositionally biased region" description="Basic and acidic residues" evidence="2">
    <location>
        <begin position="144"/>
        <end position="155"/>
    </location>
</feature>
<evidence type="ECO:0000256" key="2">
    <source>
        <dbReference type="SAM" id="MobiDB-lite"/>
    </source>
</evidence>
<evidence type="ECO:0000259" key="3">
    <source>
        <dbReference type="PROSITE" id="PS50164"/>
    </source>
</evidence>
<dbReference type="InterPro" id="IPR000305">
    <property type="entry name" value="GIY-YIG_endonuc"/>
</dbReference>
<dbReference type="Proteomes" id="UP000599688">
    <property type="component" value="Unassembled WGS sequence"/>
</dbReference>
<name>A0A917A0V7_9FLAO</name>
<dbReference type="PROSITE" id="PS50164">
    <property type="entry name" value="GIY_YIG"/>
    <property type="match status" value="1"/>
</dbReference>
<dbReference type="PANTHER" id="PTHR34477:SF1">
    <property type="entry name" value="UPF0213 PROTEIN YHBQ"/>
    <property type="match status" value="1"/>
</dbReference>
<dbReference type="Gene3D" id="3.40.1440.10">
    <property type="entry name" value="GIY-YIG endonuclease"/>
    <property type="match status" value="1"/>
</dbReference>
<protein>
    <recommendedName>
        <fullName evidence="3">GIY-YIG domain-containing protein</fullName>
    </recommendedName>
</protein>
<keyword evidence="5" id="KW-1185">Reference proteome</keyword>
<feature type="region of interest" description="Disordered" evidence="2">
    <location>
        <begin position="132"/>
        <end position="161"/>
    </location>
</feature>
<dbReference type="Pfam" id="PF01541">
    <property type="entry name" value="GIY-YIG"/>
    <property type="match status" value="1"/>
</dbReference>
<dbReference type="RefSeq" id="WP_229737250.1">
    <property type="nucleotide sequence ID" value="NZ_BMGL01000014.1"/>
</dbReference>
<organism evidence="4 5">
    <name type="scientific">Psychroflexus salis</name>
    <dbReference type="NCBI Taxonomy" id="1526574"/>
    <lineage>
        <taxon>Bacteria</taxon>
        <taxon>Pseudomonadati</taxon>
        <taxon>Bacteroidota</taxon>
        <taxon>Flavobacteriia</taxon>
        <taxon>Flavobacteriales</taxon>
        <taxon>Flavobacteriaceae</taxon>
        <taxon>Psychroflexus</taxon>
    </lineage>
</organism>
<comment type="caution">
    <text evidence="4">The sequence shown here is derived from an EMBL/GenBank/DDBJ whole genome shotgun (WGS) entry which is preliminary data.</text>
</comment>
<sequence length="161" mass="18264">MTFIGYMYILECSNGSYYTGSTKNLERRLQQHQNGDGANHTKKHLPVKLVYFETFSRIDEAFYREKQIQGWSRKKKEALINGFPEKLHDLAKCLNETSHVGFGSAQPTCGSAQPTIDDKTVDFDSAQSTIDDETVDFDSAQSTIDDKTVVERSRNNPETQN</sequence>
<evidence type="ECO:0000256" key="1">
    <source>
        <dbReference type="ARBA" id="ARBA00007435"/>
    </source>
</evidence>
<dbReference type="EMBL" id="BMGL01000014">
    <property type="protein sequence ID" value="GGE21608.1"/>
    <property type="molecule type" value="Genomic_DNA"/>
</dbReference>
<dbReference type="PANTHER" id="PTHR34477">
    <property type="entry name" value="UPF0213 PROTEIN YHBQ"/>
    <property type="match status" value="1"/>
</dbReference>
<reference evidence="4 5" key="1">
    <citation type="journal article" date="2014" name="Int. J. Syst. Evol. Microbiol.">
        <title>Complete genome sequence of Corynebacterium casei LMG S-19264T (=DSM 44701T), isolated from a smear-ripened cheese.</title>
        <authorList>
            <consortium name="US DOE Joint Genome Institute (JGI-PGF)"/>
            <person name="Walter F."/>
            <person name="Albersmeier A."/>
            <person name="Kalinowski J."/>
            <person name="Ruckert C."/>
        </authorList>
    </citation>
    <scope>NUCLEOTIDE SEQUENCE [LARGE SCALE GENOMIC DNA]</scope>
    <source>
        <strain evidence="4 5">CGMCC 1.12925</strain>
    </source>
</reference>
<dbReference type="InterPro" id="IPR035901">
    <property type="entry name" value="GIY-YIG_endonuc_sf"/>
</dbReference>
<evidence type="ECO:0000313" key="5">
    <source>
        <dbReference type="Proteomes" id="UP000599688"/>
    </source>
</evidence>
<dbReference type="CDD" id="cd10456">
    <property type="entry name" value="GIY-YIG_UPF0213"/>
    <property type="match status" value="1"/>
</dbReference>
<dbReference type="InterPro" id="IPR050190">
    <property type="entry name" value="UPF0213_domain"/>
</dbReference>
<comment type="similarity">
    <text evidence="1">Belongs to the UPF0213 family.</text>
</comment>
<evidence type="ECO:0000313" key="4">
    <source>
        <dbReference type="EMBL" id="GGE21608.1"/>
    </source>
</evidence>
<gene>
    <name evidence="4" type="ORF">GCM10010831_23330</name>
</gene>
<dbReference type="AlphaFoldDB" id="A0A917A0V7"/>
<feature type="domain" description="GIY-YIG" evidence="3">
    <location>
        <begin position="3"/>
        <end position="78"/>
    </location>
</feature>